<dbReference type="Gene3D" id="3.40.50.150">
    <property type="entry name" value="Vaccinia Virus protein VP39"/>
    <property type="match status" value="1"/>
</dbReference>
<keyword evidence="1" id="KW-0808">Transferase</keyword>
<dbReference type="Pfam" id="PF13489">
    <property type="entry name" value="Methyltransf_23"/>
    <property type="match status" value="1"/>
</dbReference>
<sequence length="296" mass="33060">MTILSDHHAVGVGCPCGANEPLGKAFQTPTRRYVRCPACDLVFLDPRPTRDTLEAYFQEDYDGDYGEVEALDDRQPVFQSVFHHLSLYRSSPGTLLDIGCGDGEFLVLCRDAGWSCSGIELSKQAAMRAAQKGVTVLSPNMLERGEWAQHFDIVTMINVLETVADPAIMLRQATALLAPDGLVIVRATNSAFHLSMRAPARWIGSQYDQAFHWYLYSAKALTVLMERAGLTVISLCNSTPSRGPLSPVHPWFSQLKWTLSRLVLWPLSQLLYYVTRRRLVWAPSFEIIAQRSGNAR</sequence>
<protein>
    <recommendedName>
        <fullName evidence="4">Class I SAM-dependent methyltransferase</fullName>
    </recommendedName>
</protein>
<evidence type="ECO:0000313" key="3">
    <source>
        <dbReference type="Proteomes" id="UP000593737"/>
    </source>
</evidence>
<dbReference type="GO" id="GO:0016740">
    <property type="term" value="F:transferase activity"/>
    <property type="evidence" value="ECO:0007669"/>
    <property type="project" value="UniProtKB-KW"/>
</dbReference>
<dbReference type="PANTHER" id="PTHR43861">
    <property type="entry name" value="TRANS-ACONITATE 2-METHYLTRANSFERASE-RELATED"/>
    <property type="match status" value="1"/>
</dbReference>
<organism evidence="2 3">
    <name type="scientific">Candidatus Nitrospira kreftii</name>
    <dbReference type="NCBI Taxonomy" id="2652173"/>
    <lineage>
        <taxon>Bacteria</taxon>
        <taxon>Pseudomonadati</taxon>
        <taxon>Nitrospirota</taxon>
        <taxon>Nitrospiria</taxon>
        <taxon>Nitrospirales</taxon>
        <taxon>Nitrospiraceae</taxon>
        <taxon>Nitrospira</taxon>
    </lineage>
</organism>
<dbReference type="SUPFAM" id="SSF53335">
    <property type="entry name" value="S-adenosyl-L-methionine-dependent methyltransferases"/>
    <property type="match status" value="1"/>
</dbReference>
<dbReference type="AlphaFoldDB" id="A0A7S8FDX9"/>
<dbReference type="PANTHER" id="PTHR43861:SF3">
    <property type="entry name" value="PUTATIVE (AFU_ORTHOLOGUE AFUA_2G14390)-RELATED"/>
    <property type="match status" value="1"/>
</dbReference>
<gene>
    <name evidence="2" type="ORF">Nkreftii_001881</name>
</gene>
<proteinExistence type="predicted"/>
<accession>A0A7S8FDX9</accession>
<evidence type="ECO:0000256" key="1">
    <source>
        <dbReference type="ARBA" id="ARBA00022679"/>
    </source>
</evidence>
<dbReference type="KEGG" id="nkf:Nkreftii_001881"/>
<dbReference type="Proteomes" id="UP000593737">
    <property type="component" value="Chromosome"/>
</dbReference>
<dbReference type="CDD" id="cd02440">
    <property type="entry name" value="AdoMet_MTases"/>
    <property type="match status" value="1"/>
</dbReference>
<reference evidence="2 3" key="1">
    <citation type="journal article" date="2020" name="ISME J.">
        <title>Enrichment and physiological characterization of a novel comammox Nitrospira indicates ammonium inhibition of complete nitrification.</title>
        <authorList>
            <person name="Sakoula D."/>
            <person name="Koch H."/>
            <person name="Frank J."/>
            <person name="Jetten M.S.M."/>
            <person name="van Kessel M.A.H.J."/>
            <person name="Lucker S."/>
        </authorList>
    </citation>
    <scope>NUCLEOTIDE SEQUENCE [LARGE SCALE GENOMIC DNA]</scope>
    <source>
        <strain evidence="2">Comreactor17</strain>
    </source>
</reference>
<dbReference type="InterPro" id="IPR029063">
    <property type="entry name" value="SAM-dependent_MTases_sf"/>
</dbReference>
<evidence type="ECO:0000313" key="2">
    <source>
        <dbReference type="EMBL" id="QPD04107.1"/>
    </source>
</evidence>
<name>A0A7S8FDX9_9BACT</name>
<dbReference type="EMBL" id="CP047423">
    <property type="protein sequence ID" value="QPD04107.1"/>
    <property type="molecule type" value="Genomic_DNA"/>
</dbReference>
<evidence type="ECO:0008006" key="4">
    <source>
        <dbReference type="Google" id="ProtNLM"/>
    </source>
</evidence>